<name>A0A917LPR7_9GAMM</name>
<feature type="transmembrane region" description="Helical" evidence="1">
    <location>
        <begin position="36"/>
        <end position="54"/>
    </location>
</feature>
<dbReference type="AlphaFoldDB" id="A0A917LPR7"/>
<gene>
    <name evidence="2" type="ORF">GCM10011403_04490</name>
</gene>
<evidence type="ECO:0000313" key="2">
    <source>
        <dbReference type="EMBL" id="GGG50448.1"/>
    </source>
</evidence>
<comment type="caution">
    <text evidence="2">The sequence shown here is derived from an EMBL/GenBank/DDBJ whole genome shotgun (WGS) entry which is preliminary data.</text>
</comment>
<organism evidence="2 3">
    <name type="scientific">Pseudohongiella nitratireducens</name>
    <dbReference type="NCBI Taxonomy" id="1768907"/>
    <lineage>
        <taxon>Bacteria</taxon>
        <taxon>Pseudomonadati</taxon>
        <taxon>Pseudomonadota</taxon>
        <taxon>Gammaproteobacteria</taxon>
        <taxon>Pseudomonadales</taxon>
        <taxon>Pseudohongiellaceae</taxon>
        <taxon>Pseudohongiella</taxon>
    </lineage>
</organism>
<dbReference type="EMBL" id="BMIY01000002">
    <property type="protein sequence ID" value="GGG50448.1"/>
    <property type="molecule type" value="Genomic_DNA"/>
</dbReference>
<feature type="transmembrane region" description="Helical" evidence="1">
    <location>
        <begin position="74"/>
        <end position="96"/>
    </location>
</feature>
<proteinExistence type="predicted"/>
<feature type="transmembrane region" description="Helical" evidence="1">
    <location>
        <begin position="128"/>
        <end position="150"/>
    </location>
</feature>
<feature type="transmembrane region" description="Helical" evidence="1">
    <location>
        <begin position="103"/>
        <end position="122"/>
    </location>
</feature>
<keyword evidence="3" id="KW-1185">Reference proteome</keyword>
<feature type="transmembrane region" description="Helical" evidence="1">
    <location>
        <begin position="6"/>
        <end position="24"/>
    </location>
</feature>
<reference evidence="2" key="1">
    <citation type="journal article" date="2014" name="Int. J. Syst. Evol. Microbiol.">
        <title>Complete genome sequence of Corynebacterium casei LMG S-19264T (=DSM 44701T), isolated from a smear-ripened cheese.</title>
        <authorList>
            <consortium name="US DOE Joint Genome Institute (JGI-PGF)"/>
            <person name="Walter F."/>
            <person name="Albersmeier A."/>
            <person name="Kalinowski J."/>
            <person name="Ruckert C."/>
        </authorList>
    </citation>
    <scope>NUCLEOTIDE SEQUENCE</scope>
    <source>
        <strain evidence="2">CGMCC 1.15425</strain>
    </source>
</reference>
<evidence type="ECO:0000256" key="1">
    <source>
        <dbReference type="SAM" id="Phobius"/>
    </source>
</evidence>
<reference evidence="2" key="2">
    <citation type="submission" date="2020-09" db="EMBL/GenBank/DDBJ databases">
        <authorList>
            <person name="Sun Q."/>
            <person name="Zhou Y."/>
        </authorList>
    </citation>
    <scope>NUCLEOTIDE SEQUENCE</scope>
    <source>
        <strain evidence="2">CGMCC 1.15425</strain>
    </source>
</reference>
<evidence type="ECO:0000313" key="3">
    <source>
        <dbReference type="Proteomes" id="UP000627715"/>
    </source>
</evidence>
<keyword evidence="1" id="KW-0812">Transmembrane</keyword>
<keyword evidence="1" id="KW-0472">Membrane</keyword>
<accession>A0A917LPR7</accession>
<dbReference type="Proteomes" id="UP000627715">
    <property type="component" value="Unassembled WGS sequence"/>
</dbReference>
<sequence length="168" mass="18530">MGVIGFIWGIGGIIMLLGFAISRLSGMIFELDQAALSLWQWAILLFWLIYMVWAEGYKGFYKAFAPRVVVRANYLAANPRLLHVLLAPLFCMGYIHATAKRRMVSIALTTMIICFVLMVRLLPQPWRGIVDVGVVAGLGVGVLSILFFVFKLRQSGAASLPASPDVPV</sequence>
<keyword evidence="1" id="KW-1133">Transmembrane helix</keyword>
<protein>
    <submittedName>
        <fullName evidence="2">Uncharacterized protein</fullName>
    </submittedName>
</protein>